<organism evidence="1 2">
    <name type="scientific">Pleuronectes platessa</name>
    <name type="common">European plaice</name>
    <dbReference type="NCBI Taxonomy" id="8262"/>
    <lineage>
        <taxon>Eukaryota</taxon>
        <taxon>Metazoa</taxon>
        <taxon>Chordata</taxon>
        <taxon>Craniata</taxon>
        <taxon>Vertebrata</taxon>
        <taxon>Euteleostomi</taxon>
        <taxon>Actinopterygii</taxon>
        <taxon>Neopterygii</taxon>
        <taxon>Teleostei</taxon>
        <taxon>Neoteleostei</taxon>
        <taxon>Acanthomorphata</taxon>
        <taxon>Carangaria</taxon>
        <taxon>Pleuronectiformes</taxon>
        <taxon>Pleuronectoidei</taxon>
        <taxon>Pleuronectidae</taxon>
        <taxon>Pleuronectes</taxon>
    </lineage>
</organism>
<evidence type="ECO:0000313" key="1">
    <source>
        <dbReference type="EMBL" id="CAB1416426.1"/>
    </source>
</evidence>
<accession>A0A9N7TPZ3</accession>
<dbReference type="Proteomes" id="UP001153269">
    <property type="component" value="Unassembled WGS sequence"/>
</dbReference>
<evidence type="ECO:0000313" key="2">
    <source>
        <dbReference type="Proteomes" id="UP001153269"/>
    </source>
</evidence>
<dbReference type="AlphaFoldDB" id="A0A9N7TPZ3"/>
<protein>
    <submittedName>
        <fullName evidence="1">Uncharacterized protein</fullName>
    </submittedName>
</protein>
<dbReference type="EMBL" id="CADEAL010000208">
    <property type="protein sequence ID" value="CAB1416426.1"/>
    <property type="molecule type" value="Genomic_DNA"/>
</dbReference>
<sequence length="131" mass="13966">MAETQRTALIIQVAAAESSRQPQAASAEPPHLRLPLLAPHSRHLCPLPETPLMTLCSTCRSSKTPSPTISPCASSSVPLSTDTLACIGERGGLETRDENLSGQTEATAVLLWSQKVSLLPDRMPNQIISAR</sequence>
<comment type="caution">
    <text evidence="1">The sequence shown here is derived from an EMBL/GenBank/DDBJ whole genome shotgun (WGS) entry which is preliminary data.</text>
</comment>
<proteinExistence type="predicted"/>
<reference evidence="1" key="1">
    <citation type="submission" date="2020-03" db="EMBL/GenBank/DDBJ databases">
        <authorList>
            <person name="Weist P."/>
        </authorList>
    </citation>
    <scope>NUCLEOTIDE SEQUENCE</scope>
</reference>
<gene>
    <name evidence="1" type="ORF">PLEPLA_LOCUS4217</name>
</gene>
<name>A0A9N7TPZ3_PLEPL</name>
<keyword evidence="2" id="KW-1185">Reference proteome</keyword>